<feature type="signal peptide" evidence="1">
    <location>
        <begin position="1"/>
        <end position="21"/>
    </location>
</feature>
<accession>A0A9D3YW53</accession>
<dbReference type="OrthoDB" id="6110938at2759"/>
<dbReference type="AlphaFoldDB" id="A0A9D3YW53"/>
<comment type="caution">
    <text evidence="2">The sequence shown here is derived from an EMBL/GenBank/DDBJ whole genome shotgun (WGS) entry which is preliminary data.</text>
</comment>
<gene>
    <name evidence="2" type="ORF">DPMN_065530</name>
</gene>
<keyword evidence="3" id="KW-1185">Reference proteome</keyword>
<reference evidence="2" key="2">
    <citation type="submission" date="2020-11" db="EMBL/GenBank/DDBJ databases">
        <authorList>
            <person name="McCartney M.A."/>
            <person name="Auch B."/>
            <person name="Kono T."/>
            <person name="Mallez S."/>
            <person name="Becker A."/>
            <person name="Gohl D.M."/>
            <person name="Silverstein K.A.T."/>
            <person name="Koren S."/>
            <person name="Bechman K.B."/>
            <person name="Herman A."/>
            <person name="Abrahante J.E."/>
            <person name="Garbe J."/>
        </authorList>
    </citation>
    <scope>NUCLEOTIDE SEQUENCE</scope>
    <source>
        <strain evidence="2">Duluth1</strain>
        <tissue evidence="2">Whole animal</tissue>
    </source>
</reference>
<feature type="chain" id="PRO_5038432215" evidence="1">
    <location>
        <begin position="22"/>
        <end position="150"/>
    </location>
</feature>
<protein>
    <submittedName>
        <fullName evidence="2">Uncharacterized protein</fullName>
    </submittedName>
</protein>
<dbReference type="Proteomes" id="UP000828390">
    <property type="component" value="Unassembled WGS sequence"/>
</dbReference>
<proteinExistence type="predicted"/>
<evidence type="ECO:0000313" key="2">
    <source>
        <dbReference type="EMBL" id="KAH3706150.1"/>
    </source>
</evidence>
<reference evidence="2" key="1">
    <citation type="journal article" date="2019" name="bioRxiv">
        <title>The Genome of the Zebra Mussel, Dreissena polymorpha: A Resource for Invasive Species Research.</title>
        <authorList>
            <person name="McCartney M.A."/>
            <person name="Auch B."/>
            <person name="Kono T."/>
            <person name="Mallez S."/>
            <person name="Zhang Y."/>
            <person name="Obille A."/>
            <person name="Becker A."/>
            <person name="Abrahante J.E."/>
            <person name="Garbe J."/>
            <person name="Badalamenti J.P."/>
            <person name="Herman A."/>
            <person name="Mangelson H."/>
            <person name="Liachko I."/>
            <person name="Sullivan S."/>
            <person name="Sone E.D."/>
            <person name="Koren S."/>
            <person name="Silverstein K.A.T."/>
            <person name="Beckman K.B."/>
            <person name="Gohl D.M."/>
        </authorList>
    </citation>
    <scope>NUCLEOTIDE SEQUENCE</scope>
    <source>
        <strain evidence="2">Duluth1</strain>
        <tissue evidence="2">Whole animal</tissue>
    </source>
</reference>
<evidence type="ECO:0000313" key="3">
    <source>
        <dbReference type="Proteomes" id="UP000828390"/>
    </source>
</evidence>
<sequence length="150" mass="16885">MMGLSPIDVVVILAFVGGVTSLECWHCISDDCGSDPSNNYKASKRPCSEQQSCQKVYFEMIEETDKGTFIHSSIVRGCASRCMSRDDFENCTHQLHTSRGCVRKDCCSDNDLCNSAQHMLEIPSHFNVKIMFIFLFWTSSKCLCEVVTMT</sequence>
<dbReference type="EMBL" id="JAIWYP010000014">
    <property type="protein sequence ID" value="KAH3706150.1"/>
    <property type="molecule type" value="Genomic_DNA"/>
</dbReference>
<evidence type="ECO:0000256" key="1">
    <source>
        <dbReference type="SAM" id="SignalP"/>
    </source>
</evidence>
<keyword evidence="1" id="KW-0732">Signal</keyword>
<organism evidence="2 3">
    <name type="scientific">Dreissena polymorpha</name>
    <name type="common">Zebra mussel</name>
    <name type="synonym">Mytilus polymorpha</name>
    <dbReference type="NCBI Taxonomy" id="45954"/>
    <lineage>
        <taxon>Eukaryota</taxon>
        <taxon>Metazoa</taxon>
        <taxon>Spiralia</taxon>
        <taxon>Lophotrochozoa</taxon>
        <taxon>Mollusca</taxon>
        <taxon>Bivalvia</taxon>
        <taxon>Autobranchia</taxon>
        <taxon>Heteroconchia</taxon>
        <taxon>Euheterodonta</taxon>
        <taxon>Imparidentia</taxon>
        <taxon>Neoheterodontei</taxon>
        <taxon>Myida</taxon>
        <taxon>Dreissenoidea</taxon>
        <taxon>Dreissenidae</taxon>
        <taxon>Dreissena</taxon>
    </lineage>
</organism>
<name>A0A9D3YW53_DREPO</name>